<evidence type="ECO:0000256" key="4">
    <source>
        <dbReference type="RuleBase" id="RU003690"/>
    </source>
</evidence>
<accession>A0ABD3SL26</accession>
<comment type="caution">
    <text evidence="5">The sequence shown here is derived from an EMBL/GenBank/DDBJ whole genome shotgun (WGS) entry which is preliminary data.</text>
</comment>
<evidence type="ECO:0000256" key="1">
    <source>
        <dbReference type="ARBA" id="ARBA00010838"/>
    </source>
</evidence>
<dbReference type="Pfam" id="PF00232">
    <property type="entry name" value="Glyco_hydro_1"/>
    <property type="match status" value="1"/>
</dbReference>
<dbReference type="AlphaFoldDB" id="A0ABD3SL26"/>
<protein>
    <recommendedName>
        <fullName evidence="7">Beta-glucosidase</fullName>
    </recommendedName>
</protein>
<dbReference type="EMBL" id="JBJXBP010000006">
    <property type="protein sequence ID" value="KAL3825287.1"/>
    <property type="molecule type" value="Genomic_DNA"/>
</dbReference>
<keyword evidence="6" id="KW-1185">Reference proteome</keyword>
<evidence type="ECO:0000256" key="2">
    <source>
        <dbReference type="ARBA" id="ARBA00022801"/>
    </source>
</evidence>
<dbReference type="InterPro" id="IPR017853">
    <property type="entry name" value="GH"/>
</dbReference>
<evidence type="ECO:0000313" key="6">
    <source>
        <dbReference type="Proteomes" id="UP001634393"/>
    </source>
</evidence>
<dbReference type="PANTHER" id="PTHR10353:SF137">
    <property type="entry name" value="MYROSINASE 3-RELATED"/>
    <property type="match status" value="1"/>
</dbReference>
<dbReference type="InterPro" id="IPR033132">
    <property type="entry name" value="GH_1_N_CS"/>
</dbReference>
<dbReference type="GO" id="GO:0008422">
    <property type="term" value="F:beta-glucosidase activity"/>
    <property type="evidence" value="ECO:0007669"/>
    <property type="project" value="UniProtKB-ARBA"/>
</dbReference>
<dbReference type="PANTHER" id="PTHR10353">
    <property type="entry name" value="GLYCOSYL HYDROLASE"/>
    <property type="match status" value="1"/>
</dbReference>
<sequence>MEKYSGQSKNVSSSSFVPAIPFADNSNISRNDFPNDFLFGVGTSAYQHEGGAAKGNKGLSIWDAFTLSTPDRIADGSNGNVAAGMYTKYKEDIMAMKSMGVDVYRFSISWTRILPGGRPCLGINQEGIDYYNDIINTCLENDITPFVTLFHWDLPYCLQLEYGGFLNEKIIDDFRQYAELCFWEFGDRVKYWITLNEPWTYSVHGYVKRIFPPGEISGSSTNNVTYENNPKNNFAGYRSADPNLIQPLIRSSNITIESEVDDSTGEVYTVARNLLLAHAQAVQSYRTKFKEHQQGYIGITLVSHYFEPLYVDDEDDRKAAKRALDFMLGWFLEPVMRGHYPKNMRDYVQNNNLQRFSEEETSLLKGSIDFLGLNYYTTYYASDDPTPVCEDGYYKDQQVEFFTDRDGVPIGDMGDSSWLYSVPWGIYELLKYIKDTYPKIPDIYITENGTDEKNNSNLTAYEACTDTPRIKYFQDHLAKILEAINDFGGSNGKLKIKGYFIWSWSDNLEWNWGYTIRTGIIYIDYMNNLRRYPKHSAVWYAQFLKRG</sequence>
<comment type="similarity">
    <text evidence="1 4">Belongs to the glycosyl hydrolase 1 family.</text>
</comment>
<evidence type="ECO:0000313" key="5">
    <source>
        <dbReference type="EMBL" id="KAL3825287.1"/>
    </source>
</evidence>
<dbReference type="Gene3D" id="3.20.20.80">
    <property type="entry name" value="Glycosidases"/>
    <property type="match status" value="1"/>
</dbReference>
<evidence type="ECO:0000256" key="3">
    <source>
        <dbReference type="ARBA" id="ARBA00023295"/>
    </source>
</evidence>
<keyword evidence="3" id="KW-0326">Glycosidase</keyword>
<evidence type="ECO:0008006" key="7">
    <source>
        <dbReference type="Google" id="ProtNLM"/>
    </source>
</evidence>
<proteinExistence type="inferred from homology"/>
<dbReference type="InterPro" id="IPR001360">
    <property type="entry name" value="Glyco_hydro_1"/>
</dbReference>
<reference evidence="5 6" key="1">
    <citation type="submission" date="2024-12" db="EMBL/GenBank/DDBJ databases">
        <title>The unique morphological basis and parallel evolutionary history of personate flowers in Penstemon.</title>
        <authorList>
            <person name="Depatie T.H."/>
            <person name="Wessinger C.A."/>
        </authorList>
    </citation>
    <scope>NUCLEOTIDE SEQUENCE [LARGE SCALE GENOMIC DNA]</scope>
    <source>
        <strain evidence="5">WTNN_2</strain>
        <tissue evidence="5">Leaf</tissue>
    </source>
</reference>
<gene>
    <name evidence="5" type="ORF">ACJIZ3_021316</name>
</gene>
<dbReference type="Proteomes" id="UP001634393">
    <property type="component" value="Unassembled WGS sequence"/>
</dbReference>
<organism evidence="5 6">
    <name type="scientific">Penstemon smallii</name>
    <dbReference type="NCBI Taxonomy" id="265156"/>
    <lineage>
        <taxon>Eukaryota</taxon>
        <taxon>Viridiplantae</taxon>
        <taxon>Streptophyta</taxon>
        <taxon>Embryophyta</taxon>
        <taxon>Tracheophyta</taxon>
        <taxon>Spermatophyta</taxon>
        <taxon>Magnoliopsida</taxon>
        <taxon>eudicotyledons</taxon>
        <taxon>Gunneridae</taxon>
        <taxon>Pentapetalae</taxon>
        <taxon>asterids</taxon>
        <taxon>lamiids</taxon>
        <taxon>Lamiales</taxon>
        <taxon>Plantaginaceae</taxon>
        <taxon>Cheloneae</taxon>
        <taxon>Penstemon</taxon>
    </lineage>
</organism>
<dbReference type="PROSITE" id="PS00653">
    <property type="entry name" value="GLYCOSYL_HYDROL_F1_2"/>
    <property type="match status" value="1"/>
</dbReference>
<dbReference type="PRINTS" id="PR00131">
    <property type="entry name" value="GLHYDRLASE1"/>
</dbReference>
<dbReference type="SUPFAM" id="SSF51445">
    <property type="entry name" value="(Trans)glycosidases"/>
    <property type="match status" value="1"/>
</dbReference>
<name>A0ABD3SL26_9LAMI</name>
<keyword evidence="2" id="KW-0378">Hydrolase</keyword>